<keyword evidence="1" id="KW-0732">Signal</keyword>
<dbReference type="Pfam" id="PF00149">
    <property type="entry name" value="Metallophos"/>
    <property type="match status" value="1"/>
</dbReference>
<dbReference type="GO" id="GO:0006798">
    <property type="term" value="P:polyphosphate catabolic process"/>
    <property type="evidence" value="ECO:0007669"/>
    <property type="project" value="TreeGrafter"/>
</dbReference>
<comment type="caution">
    <text evidence="3">The sequence shown here is derived from an EMBL/GenBank/DDBJ whole genome shotgun (WGS) entry which is preliminary data.</text>
</comment>
<dbReference type="SUPFAM" id="SSF56300">
    <property type="entry name" value="Metallo-dependent phosphatases"/>
    <property type="match status" value="1"/>
</dbReference>
<organism evidence="3 4">
    <name type="scientific">Triparma strigata</name>
    <dbReference type="NCBI Taxonomy" id="1606541"/>
    <lineage>
        <taxon>Eukaryota</taxon>
        <taxon>Sar</taxon>
        <taxon>Stramenopiles</taxon>
        <taxon>Ochrophyta</taxon>
        <taxon>Bolidophyceae</taxon>
        <taxon>Parmales</taxon>
        <taxon>Triparmaceae</taxon>
        <taxon>Triparma</taxon>
    </lineage>
</organism>
<evidence type="ECO:0000313" key="4">
    <source>
        <dbReference type="Proteomes" id="UP001165085"/>
    </source>
</evidence>
<dbReference type="InterPro" id="IPR029052">
    <property type="entry name" value="Metallo-depent_PP-like"/>
</dbReference>
<dbReference type="Proteomes" id="UP001165085">
    <property type="component" value="Unassembled WGS sequence"/>
</dbReference>
<evidence type="ECO:0000259" key="2">
    <source>
        <dbReference type="Pfam" id="PF00149"/>
    </source>
</evidence>
<gene>
    <name evidence="3" type="ORF">TrST_g7837</name>
</gene>
<dbReference type="PANTHER" id="PTHR42850">
    <property type="entry name" value="METALLOPHOSPHOESTERASE"/>
    <property type="match status" value="1"/>
</dbReference>
<dbReference type="EMBL" id="BRXY01000215">
    <property type="protein sequence ID" value="GMH77958.1"/>
    <property type="molecule type" value="Genomic_DNA"/>
</dbReference>
<feature type="signal peptide" evidence="1">
    <location>
        <begin position="1"/>
        <end position="17"/>
    </location>
</feature>
<dbReference type="PANTHER" id="PTHR42850:SF4">
    <property type="entry name" value="ZINC-DEPENDENT ENDOPOLYPHOSPHATASE"/>
    <property type="match status" value="1"/>
</dbReference>
<dbReference type="Gene3D" id="3.60.21.10">
    <property type="match status" value="1"/>
</dbReference>
<evidence type="ECO:0000313" key="3">
    <source>
        <dbReference type="EMBL" id="GMH77958.1"/>
    </source>
</evidence>
<protein>
    <recommendedName>
        <fullName evidence="2">Calcineurin-like phosphoesterase domain-containing protein</fullName>
    </recommendedName>
</protein>
<dbReference type="OrthoDB" id="10267127at2759"/>
<dbReference type="InterPro" id="IPR050126">
    <property type="entry name" value="Ap4A_hydrolase"/>
</dbReference>
<evidence type="ECO:0000256" key="1">
    <source>
        <dbReference type="SAM" id="SignalP"/>
    </source>
</evidence>
<sequence length="260" mass="28303">MLAAALFMLSSLIHVRAFSRAAISSLSRHVTIPAPNPLYVIGDVHGCLSELKQLIKTLDVSTDNIVLVGDLVNKGPSSAEVVKFCRLNNIKSVAGNHDRSALRHIEMFESLTGHKRDKYSWTQDLIAEDVEYLESLPLSITLADMGVCIVHAGVVPKKRRIEDNIEFDLTTLRLVTKDGTTAVAKGSKDKSNAVNWTEVYGGSLGKIVYGHDAKRGVQVKKDTVGLDSGCCYGGKLTAYEVWSGEIVSVDAEKVWCKKSG</sequence>
<feature type="chain" id="PRO_5040999563" description="Calcineurin-like phosphoesterase domain-containing protein" evidence="1">
    <location>
        <begin position="18"/>
        <end position="260"/>
    </location>
</feature>
<dbReference type="GO" id="GO:0016791">
    <property type="term" value="F:phosphatase activity"/>
    <property type="evidence" value="ECO:0007669"/>
    <property type="project" value="TreeGrafter"/>
</dbReference>
<dbReference type="GO" id="GO:0005737">
    <property type="term" value="C:cytoplasm"/>
    <property type="evidence" value="ECO:0007669"/>
    <property type="project" value="TreeGrafter"/>
</dbReference>
<reference evidence="4" key="1">
    <citation type="journal article" date="2023" name="Commun. Biol.">
        <title>Genome analysis of Parmales, the sister group of diatoms, reveals the evolutionary specialization of diatoms from phago-mixotrophs to photoautotrophs.</title>
        <authorList>
            <person name="Ban H."/>
            <person name="Sato S."/>
            <person name="Yoshikawa S."/>
            <person name="Yamada K."/>
            <person name="Nakamura Y."/>
            <person name="Ichinomiya M."/>
            <person name="Sato N."/>
            <person name="Blanc-Mathieu R."/>
            <person name="Endo H."/>
            <person name="Kuwata A."/>
            <person name="Ogata H."/>
        </authorList>
    </citation>
    <scope>NUCLEOTIDE SEQUENCE [LARGE SCALE GENOMIC DNA]</scope>
    <source>
        <strain evidence="4">NIES 3701</strain>
    </source>
</reference>
<name>A0A9W7EGG4_9STRA</name>
<keyword evidence="4" id="KW-1185">Reference proteome</keyword>
<proteinExistence type="predicted"/>
<dbReference type="GO" id="GO:0000298">
    <property type="term" value="F:endopolyphosphatase activity"/>
    <property type="evidence" value="ECO:0007669"/>
    <property type="project" value="TreeGrafter"/>
</dbReference>
<accession>A0A9W7EGG4</accession>
<dbReference type="AlphaFoldDB" id="A0A9W7EGG4"/>
<dbReference type="InterPro" id="IPR004843">
    <property type="entry name" value="Calcineurin-like_PHP"/>
</dbReference>
<feature type="domain" description="Calcineurin-like phosphoesterase" evidence="2">
    <location>
        <begin position="38"/>
        <end position="200"/>
    </location>
</feature>